<dbReference type="FunFam" id="2.40.10.10:FF:000068">
    <property type="entry name" value="transmembrane protease serine 2"/>
    <property type="match status" value="1"/>
</dbReference>
<dbReference type="InterPro" id="IPR009003">
    <property type="entry name" value="Peptidase_S1_PA"/>
</dbReference>
<dbReference type="Gene3D" id="2.40.10.10">
    <property type="entry name" value="Trypsin-like serine proteases"/>
    <property type="match status" value="1"/>
</dbReference>
<evidence type="ECO:0000313" key="8">
    <source>
        <dbReference type="EMBL" id="CRK87988.1"/>
    </source>
</evidence>
<dbReference type="InterPro" id="IPR050430">
    <property type="entry name" value="Peptidase_S1"/>
</dbReference>
<evidence type="ECO:0000256" key="2">
    <source>
        <dbReference type="ARBA" id="ARBA00022801"/>
    </source>
</evidence>
<gene>
    <name evidence="8" type="ORF">CLUMA_CG001774</name>
</gene>
<sequence length="172" mass="19167">MSLEFVKVLLVFLFGLSSAENSNVIQPFIVNGTDTRIEDFPSMVSIRLKGDHLCGGTILNDEWILTAAHCLYGMPSDFSVQYATTVISQIGMNVAFAEKLVRHENYRPSIHKNDIGLLKLRTPLNITTFRKNYRATLAMIRSHYSTGSRAVLVGWGANSVNSIFDDIVSESH</sequence>
<protein>
    <submittedName>
        <fullName evidence="8">CLUMA_CG001774, isoform A</fullName>
    </submittedName>
</protein>
<dbReference type="OrthoDB" id="10051896at2759"/>
<evidence type="ECO:0000256" key="3">
    <source>
        <dbReference type="ARBA" id="ARBA00022825"/>
    </source>
</evidence>
<dbReference type="GO" id="GO:0006508">
    <property type="term" value="P:proteolysis"/>
    <property type="evidence" value="ECO:0007669"/>
    <property type="project" value="UniProtKB-KW"/>
</dbReference>
<name>A0A1J1HKQ0_9DIPT</name>
<dbReference type="InterPro" id="IPR043504">
    <property type="entry name" value="Peptidase_S1_PA_chymotrypsin"/>
</dbReference>
<dbReference type="PANTHER" id="PTHR24276">
    <property type="entry name" value="POLYSERASE-RELATED"/>
    <property type="match status" value="1"/>
</dbReference>
<evidence type="ECO:0000313" key="9">
    <source>
        <dbReference type="Proteomes" id="UP000183832"/>
    </source>
</evidence>
<evidence type="ECO:0000259" key="7">
    <source>
        <dbReference type="PROSITE" id="PS50240"/>
    </source>
</evidence>
<evidence type="ECO:0000256" key="6">
    <source>
        <dbReference type="SAM" id="SignalP"/>
    </source>
</evidence>
<dbReference type="SMART" id="SM00020">
    <property type="entry name" value="Tryp_SPc"/>
    <property type="match status" value="1"/>
</dbReference>
<feature type="signal peptide" evidence="6">
    <location>
        <begin position="1"/>
        <end position="19"/>
    </location>
</feature>
<keyword evidence="1" id="KW-0645">Protease</keyword>
<dbReference type="PANTHER" id="PTHR24276:SF98">
    <property type="entry name" value="FI18310P1-RELATED"/>
    <property type="match status" value="1"/>
</dbReference>
<keyword evidence="9" id="KW-1185">Reference proteome</keyword>
<feature type="domain" description="Peptidase S1" evidence="7">
    <location>
        <begin position="29"/>
        <end position="172"/>
    </location>
</feature>
<dbReference type="SUPFAM" id="SSF50494">
    <property type="entry name" value="Trypsin-like serine proteases"/>
    <property type="match status" value="1"/>
</dbReference>
<keyword evidence="3" id="KW-0720">Serine protease</keyword>
<dbReference type="InterPro" id="IPR001254">
    <property type="entry name" value="Trypsin_dom"/>
</dbReference>
<evidence type="ECO:0000256" key="1">
    <source>
        <dbReference type="ARBA" id="ARBA00022670"/>
    </source>
</evidence>
<dbReference type="EMBL" id="CVRI01000006">
    <property type="protein sequence ID" value="CRK87988.1"/>
    <property type="molecule type" value="Genomic_DNA"/>
</dbReference>
<comment type="similarity">
    <text evidence="5">Belongs to the peptidase S1 family. CLIP subfamily.</text>
</comment>
<dbReference type="STRING" id="568069.A0A1J1HKQ0"/>
<feature type="chain" id="PRO_5012927123" evidence="6">
    <location>
        <begin position="20"/>
        <end position="172"/>
    </location>
</feature>
<keyword evidence="6" id="KW-0732">Signal</keyword>
<keyword evidence="4" id="KW-1015">Disulfide bond</keyword>
<evidence type="ECO:0000256" key="4">
    <source>
        <dbReference type="ARBA" id="ARBA00023157"/>
    </source>
</evidence>
<dbReference type="GO" id="GO:0004252">
    <property type="term" value="F:serine-type endopeptidase activity"/>
    <property type="evidence" value="ECO:0007669"/>
    <property type="project" value="InterPro"/>
</dbReference>
<evidence type="ECO:0000256" key="5">
    <source>
        <dbReference type="ARBA" id="ARBA00024195"/>
    </source>
</evidence>
<dbReference type="PROSITE" id="PS00134">
    <property type="entry name" value="TRYPSIN_HIS"/>
    <property type="match status" value="1"/>
</dbReference>
<reference evidence="8 9" key="1">
    <citation type="submission" date="2015-04" db="EMBL/GenBank/DDBJ databases">
        <authorList>
            <person name="Syromyatnikov M.Y."/>
            <person name="Popov V.N."/>
        </authorList>
    </citation>
    <scope>NUCLEOTIDE SEQUENCE [LARGE SCALE GENOMIC DNA]</scope>
</reference>
<dbReference type="PRINTS" id="PR00722">
    <property type="entry name" value="CHYMOTRYPSIN"/>
</dbReference>
<dbReference type="InterPro" id="IPR018114">
    <property type="entry name" value="TRYPSIN_HIS"/>
</dbReference>
<keyword evidence="2" id="KW-0378">Hydrolase</keyword>
<accession>A0A1J1HKQ0</accession>
<dbReference type="PROSITE" id="PS50240">
    <property type="entry name" value="TRYPSIN_DOM"/>
    <property type="match status" value="1"/>
</dbReference>
<dbReference type="Proteomes" id="UP000183832">
    <property type="component" value="Unassembled WGS sequence"/>
</dbReference>
<proteinExistence type="inferred from homology"/>
<dbReference type="Pfam" id="PF00089">
    <property type="entry name" value="Trypsin"/>
    <property type="match status" value="1"/>
</dbReference>
<dbReference type="InterPro" id="IPR001314">
    <property type="entry name" value="Peptidase_S1A"/>
</dbReference>
<organism evidence="8 9">
    <name type="scientific">Clunio marinus</name>
    <dbReference type="NCBI Taxonomy" id="568069"/>
    <lineage>
        <taxon>Eukaryota</taxon>
        <taxon>Metazoa</taxon>
        <taxon>Ecdysozoa</taxon>
        <taxon>Arthropoda</taxon>
        <taxon>Hexapoda</taxon>
        <taxon>Insecta</taxon>
        <taxon>Pterygota</taxon>
        <taxon>Neoptera</taxon>
        <taxon>Endopterygota</taxon>
        <taxon>Diptera</taxon>
        <taxon>Nematocera</taxon>
        <taxon>Chironomoidea</taxon>
        <taxon>Chironomidae</taxon>
        <taxon>Clunio</taxon>
    </lineage>
</organism>
<dbReference type="AlphaFoldDB" id="A0A1J1HKQ0"/>